<protein>
    <recommendedName>
        <fullName evidence="3">Lipocalin-like domain-containing protein</fullName>
    </recommendedName>
</protein>
<keyword evidence="2" id="KW-1185">Reference proteome</keyword>
<dbReference type="Proteomes" id="UP000654345">
    <property type="component" value="Unassembled WGS sequence"/>
</dbReference>
<name>A0ABQ3UHA4_9CHLR</name>
<evidence type="ECO:0008006" key="3">
    <source>
        <dbReference type="Google" id="ProtNLM"/>
    </source>
</evidence>
<evidence type="ECO:0000313" key="2">
    <source>
        <dbReference type="Proteomes" id="UP000654345"/>
    </source>
</evidence>
<organism evidence="1 2">
    <name type="scientific">Ktedonobacter robiniae</name>
    <dbReference type="NCBI Taxonomy" id="2778365"/>
    <lineage>
        <taxon>Bacteria</taxon>
        <taxon>Bacillati</taxon>
        <taxon>Chloroflexota</taxon>
        <taxon>Ktedonobacteria</taxon>
        <taxon>Ktedonobacterales</taxon>
        <taxon>Ktedonobacteraceae</taxon>
        <taxon>Ktedonobacter</taxon>
    </lineage>
</organism>
<proteinExistence type="predicted"/>
<dbReference type="RefSeq" id="WP_201369038.1">
    <property type="nucleotide sequence ID" value="NZ_BNJG01000001.1"/>
</dbReference>
<accession>A0ABQ3UHA4</accession>
<gene>
    <name evidence="1" type="ORF">KSB_05690</name>
</gene>
<sequence>MRLFAKAVVLTVLSGLFALLLMGYTTDAARAATRFTSIATDTYMSRKVPDFSRFVGFWYAHGADVVVNADGQAHFGARTYTWCGPGVKQPCDSSQGGIIDGYTENIQFSRVDGNVAYGTITSGNVCPVGSEATLTLLPGNQVRFSAGVGMGNQLCGPQAAVGACGA</sequence>
<dbReference type="EMBL" id="BNJG01000001">
    <property type="protein sequence ID" value="GHO52094.1"/>
    <property type="molecule type" value="Genomic_DNA"/>
</dbReference>
<comment type="caution">
    <text evidence="1">The sequence shown here is derived from an EMBL/GenBank/DDBJ whole genome shotgun (WGS) entry which is preliminary data.</text>
</comment>
<reference evidence="1 2" key="1">
    <citation type="journal article" date="2021" name="Int. J. Syst. Evol. Microbiol.">
        <title>Reticulibacter mediterranei gen. nov., sp. nov., within the new family Reticulibacteraceae fam. nov., and Ktedonospora formicarum gen. nov., sp. nov., Ktedonobacter robiniae sp. nov., Dictyobacter formicarum sp. nov. and Dictyobacter arantiisoli sp. nov., belonging to the class Ktedonobacteria.</title>
        <authorList>
            <person name="Yabe S."/>
            <person name="Zheng Y."/>
            <person name="Wang C.M."/>
            <person name="Sakai Y."/>
            <person name="Abe K."/>
            <person name="Yokota A."/>
            <person name="Donadio S."/>
            <person name="Cavaletti L."/>
            <person name="Monciardini P."/>
        </authorList>
    </citation>
    <scope>NUCLEOTIDE SEQUENCE [LARGE SCALE GENOMIC DNA]</scope>
    <source>
        <strain evidence="1 2">SOSP1-30</strain>
    </source>
</reference>
<evidence type="ECO:0000313" key="1">
    <source>
        <dbReference type="EMBL" id="GHO52094.1"/>
    </source>
</evidence>